<protein>
    <submittedName>
        <fullName evidence="2">DUF814 domain-containing protein</fullName>
    </submittedName>
</protein>
<evidence type="ECO:0000313" key="2">
    <source>
        <dbReference type="EMBL" id="HED09354.1"/>
    </source>
</evidence>
<evidence type="ECO:0000259" key="1">
    <source>
        <dbReference type="Pfam" id="PF05670"/>
    </source>
</evidence>
<organism evidence="2">
    <name type="scientific">Caldithrix abyssi</name>
    <dbReference type="NCBI Taxonomy" id="187145"/>
    <lineage>
        <taxon>Bacteria</taxon>
        <taxon>Pseudomonadati</taxon>
        <taxon>Calditrichota</taxon>
        <taxon>Calditrichia</taxon>
        <taxon>Calditrichales</taxon>
        <taxon>Calditrichaceae</taxon>
        <taxon>Caldithrix</taxon>
    </lineage>
</organism>
<dbReference type="GO" id="GO:0043023">
    <property type="term" value="F:ribosomal large subunit binding"/>
    <property type="evidence" value="ECO:0007669"/>
    <property type="project" value="TreeGrafter"/>
</dbReference>
<accession>A0A7V1LJW4</accession>
<dbReference type="EMBL" id="DRLD01000042">
    <property type="protein sequence ID" value="HED09354.1"/>
    <property type="molecule type" value="Genomic_DNA"/>
</dbReference>
<dbReference type="Pfam" id="PF05670">
    <property type="entry name" value="NFACT-R_1"/>
    <property type="match status" value="1"/>
</dbReference>
<dbReference type="AlphaFoldDB" id="A0A7V1LJW4"/>
<reference evidence="2" key="1">
    <citation type="journal article" date="2020" name="mSystems">
        <title>Genome- and Community-Level Interaction Insights into Carbon Utilization and Element Cycling Functions of Hydrothermarchaeota in Hydrothermal Sediment.</title>
        <authorList>
            <person name="Zhou Z."/>
            <person name="Liu Y."/>
            <person name="Xu W."/>
            <person name="Pan J."/>
            <person name="Luo Z.H."/>
            <person name="Li M."/>
        </authorList>
    </citation>
    <scope>NUCLEOTIDE SEQUENCE [LARGE SCALE GENOMIC DNA]</scope>
    <source>
        <strain evidence="2">HyVt-456</strain>
    </source>
</reference>
<dbReference type="GO" id="GO:0072344">
    <property type="term" value="P:rescue of stalled ribosome"/>
    <property type="evidence" value="ECO:0007669"/>
    <property type="project" value="TreeGrafter"/>
</dbReference>
<sequence>MDDASNDALSLKLAAPEDLWFHVAGFPGSHVLLRGADDRESIKEAAALAAWFSKMRNGRNVSVHYCPAKNVSKPRGARAGTVRIKKEKKVKVTPALREEIK</sequence>
<dbReference type="PANTHER" id="PTHR15239">
    <property type="entry name" value="NUCLEAR EXPORT MEDIATOR FACTOR NEMF"/>
    <property type="match status" value="1"/>
</dbReference>
<gene>
    <name evidence="2" type="ORF">ENJ10_01575</name>
</gene>
<dbReference type="GO" id="GO:0000049">
    <property type="term" value="F:tRNA binding"/>
    <property type="evidence" value="ECO:0007669"/>
    <property type="project" value="TreeGrafter"/>
</dbReference>
<dbReference type="GO" id="GO:1990112">
    <property type="term" value="C:RQC complex"/>
    <property type="evidence" value="ECO:0007669"/>
    <property type="project" value="TreeGrafter"/>
</dbReference>
<dbReference type="InterPro" id="IPR008532">
    <property type="entry name" value="NFACT_RNA-bd"/>
</dbReference>
<feature type="domain" description="NFACT RNA-binding" evidence="1">
    <location>
        <begin position="2"/>
        <end position="85"/>
    </location>
</feature>
<proteinExistence type="predicted"/>
<name>A0A7V1LJW4_CALAY</name>
<dbReference type="PANTHER" id="PTHR15239:SF6">
    <property type="entry name" value="RIBOSOME QUALITY CONTROL COMPLEX SUBUNIT NEMF"/>
    <property type="match status" value="1"/>
</dbReference>
<comment type="caution">
    <text evidence="2">The sequence shown here is derived from an EMBL/GenBank/DDBJ whole genome shotgun (WGS) entry which is preliminary data.</text>
</comment>
<dbReference type="InterPro" id="IPR051608">
    <property type="entry name" value="RQC_Subunit_NEMF"/>
</dbReference>
<dbReference type="Proteomes" id="UP000886005">
    <property type="component" value="Unassembled WGS sequence"/>
</dbReference>